<dbReference type="GO" id="GO:0042742">
    <property type="term" value="P:defense response to bacterium"/>
    <property type="evidence" value="ECO:0007669"/>
    <property type="project" value="UniProtKB-KW"/>
</dbReference>
<feature type="region of interest" description="Disordered" evidence="4">
    <location>
        <begin position="78"/>
        <end position="123"/>
    </location>
</feature>
<proteinExistence type="predicted"/>
<evidence type="ECO:0000256" key="3">
    <source>
        <dbReference type="ARBA" id="ARBA00023048"/>
    </source>
</evidence>
<dbReference type="InterPro" id="IPR016128">
    <property type="entry name" value="Pyosin/cloacin_T_dom"/>
</dbReference>
<accession>A0A2D0KGX0</accession>
<dbReference type="Pfam" id="PF06958">
    <property type="entry name" value="Pyocin_S"/>
    <property type="match status" value="1"/>
</dbReference>
<comment type="caution">
    <text evidence="6">The sequence shown here is derived from an EMBL/GenBank/DDBJ whole genome shotgun (WGS) entry which is preliminary data.</text>
</comment>
<dbReference type="InterPro" id="IPR036302">
    <property type="entry name" value="Pyosin/cloacin_T_dom_sf"/>
</dbReference>
<gene>
    <name evidence="6" type="ORF">Xish_01848</name>
</gene>
<keyword evidence="1" id="KW-0929">Antimicrobial</keyword>
<evidence type="ECO:0000313" key="7">
    <source>
        <dbReference type="Proteomes" id="UP000222168"/>
    </source>
</evidence>
<keyword evidence="3" id="KW-0078">Bacteriocin</keyword>
<dbReference type="GO" id="GO:0031640">
    <property type="term" value="P:killing of cells of another organism"/>
    <property type="evidence" value="ECO:0007669"/>
    <property type="project" value="UniProtKB-KW"/>
</dbReference>
<evidence type="ECO:0000259" key="5">
    <source>
        <dbReference type="Pfam" id="PF06958"/>
    </source>
</evidence>
<dbReference type="EMBL" id="NJAK01000001">
    <property type="protein sequence ID" value="PHM62638.1"/>
    <property type="molecule type" value="Genomic_DNA"/>
</dbReference>
<keyword evidence="2" id="KW-0044">Antibiotic</keyword>
<dbReference type="Proteomes" id="UP000222168">
    <property type="component" value="Unassembled WGS sequence"/>
</dbReference>
<name>A0A2D0KGX0_9GAMM</name>
<dbReference type="SUPFAM" id="SSF69369">
    <property type="entry name" value="Cloacin translocation domain"/>
    <property type="match status" value="1"/>
</dbReference>
<reference evidence="6 7" key="1">
    <citation type="journal article" date="2017" name="Nat. Microbiol.">
        <title>Natural product diversity associated with the nematode symbionts Photorhabdus and Xenorhabdus.</title>
        <authorList>
            <person name="Tobias N.J."/>
            <person name="Wolff H."/>
            <person name="Djahanschiri B."/>
            <person name="Grundmann F."/>
            <person name="Kronenwerth M."/>
            <person name="Shi Y.M."/>
            <person name="Simonyi S."/>
            <person name="Grun P."/>
            <person name="Shapiro-Ilan D."/>
            <person name="Pidot S.J."/>
            <person name="Stinear T.P."/>
            <person name="Ebersberger I."/>
            <person name="Bode H.B."/>
        </authorList>
    </citation>
    <scope>NUCLEOTIDE SEQUENCE [LARGE SCALE GENOMIC DNA]</scope>
    <source>
        <strain evidence="6 7">DSM 22670</strain>
    </source>
</reference>
<evidence type="ECO:0000256" key="2">
    <source>
        <dbReference type="ARBA" id="ARBA00023022"/>
    </source>
</evidence>
<evidence type="ECO:0000256" key="1">
    <source>
        <dbReference type="ARBA" id="ARBA00022529"/>
    </source>
</evidence>
<protein>
    <submittedName>
        <fullName evidence="6">Hcp family T6SS protein CtsH2</fullName>
    </submittedName>
</protein>
<dbReference type="AlphaFoldDB" id="A0A2D0KGX0"/>
<sequence length="290" mass="32763">MDTVKVRHVKQTAPGTYEFREDGADSPILVWYTNASSMYKALSPQELPQYFNQRGTPINVNTVPLDDPSMTGQTPGLEIPEQPTWRDGVMGNPQQDPNEMAGNKTETPISDGTDRGPTKTTTPVQESDFRDYILIFPIEGVPAVYVYLSCPYGGTEKGKYSGRSYDPTKAGGPIQDLDWRNIEITQEGIDKVKLHTSRFDESIENQIMIERLEKILAGEITITDYDKRFYTHETRELERYRALGVPDGANDLITWNNTHTATLEDYKINEKIDSLYTPEAIAIAAEHEDY</sequence>
<keyword evidence="7" id="KW-1185">Reference proteome</keyword>
<feature type="domain" description="Pyosin/cloacin translocation" evidence="5">
    <location>
        <begin position="91"/>
        <end position="147"/>
    </location>
</feature>
<evidence type="ECO:0000256" key="4">
    <source>
        <dbReference type="SAM" id="MobiDB-lite"/>
    </source>
</evidence>
<evidence type="ECO:0000313" key="6">
    <source>
        <dbReference type="EMBL" id="PHM62638.1"/>
    </source>
</evidence>
<organism evidence="6 7">
    <name type="scientific">Xenorhabdus ishibashii</name>
    <dbReference type="NCBI Taxonomy" id="1034471"/>
    <lineage>
        <taxon>Bacteria</taxon>
        <taxon>Pseudomonadati</taxon>
        <taxon>Pseudomonadota</taxon>
        <taxon>Gammaproteobacteria</taxon>
        <taxon>Enterobacterales</taxon>
        <taxon>Morganellaceae</taxon>
        <taxon>Xenorhabdus</taxon>
    </lineage>
</organism>